<protein>
    <submittedName>
        <fullName evidence="9">Uncharacterized protein</fullName>
    </submittedName>
</protein>
<evidence type="ECO:0000313" key="6">
    <source>
        <dbReference type="EMBL" id="EFI34709.1"/>
    </source>
</evidence>
<evidence type="ECO:0000313" key="7">
    <source>
        <dbReference type="EMBL" id="EFI35554.1"/>
    </source>
</evidence>
<evidence type="ECO:0000313" key="9">
    <source>
        <dbReference type="EMBL" id="EFI36154.1"/>
    </source>
</evidence>
<dbReference type="EMBL" id="ACJN02000001">
    <property type="protein sequence ID" value="EFI36154.1"/>
    <property type="molecule type" value="Genomic_DNA"/>
</dbReference>
<dbReference type="EMBL" id="ACJN02000001">
    <property type="protein sequence ID" value="EFI36088.1"/>
    <property type="molecule type" value="Genomic_DNA"/>
</dbReference>
<dbReference type="Proteomes" id="UP000005496">
    <property type="component" value="Unassembled WGS sequence"/>
</dbReference>
<evidence type="ECO:0000313" key="2">
    <source>
        <dbReference type="EMBL" id="EFI32770.1"/>
    </source>
</evidence>
<evidence type="ECO:0000313" key="8">
    <source>
        <dbReference type="EMBL" id="EFI36088.1"/>
    </source>
</evidence>
<dbReference type="EMBL" id="ACJN02000003">
    <property type="protein sequence ID" value="EFI34156.1"/>
    <property type="molecule type" value="Genomic_DNA"/>
</dbReference>
<dbReference type="EMBL" id="ACJN02000005">
    <property type="protein sequence ID" value="EFI32761.1"/>
    <property type="molecule type" value="Genomic_DNA"/>
</dbReference>
<evidence type="ECO:0000313" key="3">
    <source>
        <dbReference type="EMBL" id="EFI33144.1"/>
    </source>
</evidence>
<gene>
    <name evidence="1" type="ORF">Dthio_PD0051</name>
    <name evidence="2" type="ORF">Dthio_PD0063</name>
    <name evidence="3" type="ORF">Dthio_PD0465</name>
    <name evidence="4" type="ORF">Dthio_PD1499</name>
    <name evidence="5" type="ORF">Dthio_PD1877</name>
    <name evidence="6" type="ORF">Dthio_PD2082</name>
    <name evidence="7" type="ORF">Dthio_PD2980</name>
    <name evidence="8" type="ORF">Dthio_PD3535</name>
    <name evidence="9" type="ORF">Dthio_PD3610</name>
</gene>
<dbReference type="OrthoDB" id="9134216at2"/>
<comment type="caution">
    <text evidence="9">The sequence shown here is derived from an EMBL/GenBank/DDBJ whole genome shotgun (WGS) entry which is preliminary data.</text>
</comment>
<keyword evidence="10" id="KW-1185">Reference proteome</keyword>
<dbReference type="EMBL" id="ACJN02000002">
    <property type="protein sequence ID" value="EFI34512.1"/>
    <property type="molecule type" value="Genomic_DNA"/>
</dbReference>
<sequence length="129" mass="14735">MYQKYPIHPQRLRKVPRQFSWVDHRLVRDGHIERLSHAAAALYLFLVTVGDQQGLSYYSDPIVMQRLGMDEVTLQQARFNLIQADLIAWKKPLYQVLSIQVPPVNQARTAQAGPVHFSDVLKKLAGGNT</sequence>
<organism evidence="9 10">
    <name type="scientific">Desulfonatronospira thiodismutans ASO3-1</name>
    <dbReference type="NCBI Taxonomy" id="555779"/>
    <lineage>
        <taxon>Bacteria</taxon>
        <taxon>Pseudomonadati</taxon>
        <taxon>Thermodesulfobacteriota</taxon>
        <taxon>Desulfovibrionia</taxon>
        <taxon>Desulfovibrionales</taxon>
        <taxon>Desulfonatronovibrionaceae</taxon>
        <taxon>Desulfonatronospira</taxon>
    </lineage>
</organism>
<evidence type="ECO:0000313" key="4">
    <source>
        <dbReference type="EMBL" id="EFI34156.1"/>
    </source>
</evidence>
<evidence type="ECO:0000313" key="5">
    <source>
        <dbReference type="EMBL" id="EFI34512.1"/>
    </source>
</evidence>
<dbReference type="EMBL" id="ACJN02000002">
    <property type="protein sequence ID" value="EFI34709.1"/>
    <property type="molecule type" value="Genomic_DNA"/>
</dbReference>
<reference evidence="9 10" key="1">
    <citation type="submission" date="2010-05" db="EMBL/GenBank/DDBJ databases">
        <title>The draft genome of Desulfonatronospira thiodismutans ASO3-1.</title>
        <authorList>
            <consortium name="US DOE Joint Genome Institute (JGI-PGF)"/>
            <person name="Lucas S."/>
            <person name="Copeland A."/>
            <person name="Lapidus A."/>
            <person name="Cheng J.-F."/>
            <person name="Bruce D."/>
            <person name="Goodwin L."/>
            <person name="Pitluck S."/>
            <person name="Chertkov O."/>
            <person name="Brettin T."/>
            <person name="Detter J.C."/>
            <person name="Han C."/>
            <person name="Land M.L."/>
            <person name="Hauser L."/>
            <person name="Kyrpides N."/>
            <person name="Mikhailova N."/>
            <person name="Muyzer G."/>
            <person name="Woyke T."/>
        </authorList>
    </citation>
    <scope>NUCLEOTIDE SEQUENCE [LARGE SCALE GENOMIC DNA]</scope>
    <source>
        <strain evidence="9 10">ASO3-1</strain>
    </source>
</reference>
<name>D6SJV1_9BACT</name>
<dbReference type="eggNOG" id="ENOG5032W1G">
    <property type="taxonomic scope" value="Bacteria"/>
</dbReference>
<dbReference type="EMBL" id="ACJN02000001">
    <property type="protein sequence ID" value="EFI35554.1"/>
    <property type="molecule type" value="Genomic_DNA"/>
</dbReference>
<proteinExistence type="predicted"/>
<accession>D6SJV1</accession>
<evidence type="ECO:0000313" key="10">
    <source>
        <dbReference type="Proteomes" id="UP000005496"/>
    </source>
</evidence>
<dbReference type="EMBL" id="ACJN02000005">
    <property type="protein sequence ID" value="EFI32770.1"/>
    <property type="molecule type" value="Genomic_DNA"/>
</dbReference>
<dbReference type="EMBL" id="ACJN02000003">
    <property type="protein sequence ID" value="EFI33144.1"/>
    <property type="molecule type" value="Genomic_DNA"/>
</dbReference>
<evidence type="ECO:0000313" key="1">
    <source>
        <dbReference type="EMBL" id="EFI32761.1"/>
    </source>
</evidence>
<dbReference type="RefSeq" id="WP_008868686.1">
    <property type="nucleotide sequence ID" value="NZ_ACJN02000001.1"/>
</dbReference>
<dbReference type="AlphaFoldDB" id="D6SJV1"/>